<keyword evidence="2" id="KW-0472">Membrane</keyword>
<keyword evidence="2" id="KW-0812">Transmembrane</keyword>
<dbReference type="AlphaFoldDB" id="A0A7W9ARD6"/>
<accession>A0A7W9ARD6</accession>
<feature type="transmembrane region" description="Helical" evidence="2">
    <location>
        <begin position="6"/>
        <end position="28"/>
    </location>
</feature>
<feature type="region of interest" description="Disordered" evidence="1">
    <location>
        <begin position="31"/>
        <end position="53"/>
    </location>
</feature>
<dbReference type="Proteomes" id="UP000557739">
    <property type="component" value="Unassembled WGS sequence"/>
</dbReference>
<dbReference type="RefSeq" id="WP_184028574.1">
    <property type="nucleotide sequence ID" value="NZ_JACIJJ010000003.1"/>
</dbReference>
<name>A0A7W9ARD6_9SPHN</name>
<gene>
    <name evidence="3" type="ORF">FHR19_002391</name>
</gene>
<organism evidence="3 4">
    <name type="scientific">Sphingomonas yantingensis</name>
    <dbReference type="NCBI Taxonomy" id="1241761"/>
    <lineage>
        <taxon>Bacteria</taxon>
        <taxon>Pseudomonadati</taxon>
        <taxon>Pseudomonadota</taxon>
        <taxon>Alphaproteobacteria</taxon>
        <taxon>Sphingomonadales</taxon>
        <taxon>Sphingomonadaceae</taxon>
        <taxon>Sphingomonas</taxon>
    </lineage>
</organism>
<proteinExistence type="predicted"/>
<evidence type="ECO:0000256" key="2">
    <source>
        <dbReference type="SAM" id="Phobius"/>
    </source>
</evidence>
<evidence type="ECO:0000256" key="1">
    <source>
        <dbReference type="SAM" id="MobiDB-lite"/>
    </source>
</evidence>
<evidence type="ECO:0000313" key="4">
    <source>
        <dbReference type="Proteomes" id="UP000557739"/>
    </source>
</evidence>
<sequence>MRTSIFLYGLWCLAIVGLFMVANTYAWSPFADGRQGPRGSGGGVIFVGGPNHK</sequence>
<comment type="caution">
    <text evidence="3">The sequence shown here is derived from an EMBL/GenBank/DDBJ whole genome shotgun (WGS) entry which is preliminary data.</text>
</comment>
<evidence type="ECO:0000313" key="3">
    <source>
        <dbReference type="EMBL" id="MBB5699036.1"/>
    </source>
</evidence>
<feature type="compositionally biased region" description="Gly residues" evidence="1">
    <location>
        <begin position="36"/>
        <end position="46"/>
    </location>
</feature>
<keyword evidence="2" id="KW-1133">Transmembrane helix</keyword>
<protein>
    <submittedName>
        <fullName evidence="3">Uncharacterized protein</fullName>
    </submittedName>
</protein>
<keyword evidence="4" id="KW-1185">Reference proteome</keyword>
<dbReference type="EMBL" id="JACIJJ010000003">
    <property type="protein sequence ID" value="MBB5699036.1"/>
    <property type="molecule type" value="Genomic_DNA"/>
</dbReference>
<reference evidence="3 4" key="1">
    <citation type="submission" date="2020-08" db="EMBL/GenBank/DDBJ databases">
        <title>Genomic Encyclopedia of Type Strains, Phase IV (KMG-IV): sequencing the most valuable type-strain genomes for metagenomic binning, comparative biology and taxonomic classification.</title>
        <authorList>
            <person name="Goeker M."/>
        </authorList>
    </citation>
    <scope>NUCLEOTIDE SEQUENCE [LARGE SCALE GENOMIC DNA]</scope>
    <source>
        <strain evidence="3 4">DSM 27244</strain>
    </source>
</reference>